<gene>
    <name evidence="1" type="ORF">P245_14940</name>
</gene>
<dbReference type="Pfam" id="PF05762">
    <property type="entry name" value="VWA_CoxE"/>
    <property type="match status" value="1"/>
</dbReference>
<dbReference type="PIRSF" id="PIRSF010256">
    <property type="entry name" value="CoxE_vWa"/>
    <property type="match status" value="1"/>
</dbReference>
<dbReference type="CDD" id="cd00198">
    <property type="entry name" value="vWFA"/>
    <property type="match status" value="1"/>
</dbReference>
<reference evidence="1 2" key="1">
    <citation type="submission" date="2013-09" db="EMBL/GenBank/DDBJ databases">
        <title>High correlation between genotypes and phenotypes of environmental bacteria Comamonas testosteroni strains.</title>
        <authorList>
            <person name="Liu L."/>
            <person name="Zhu W."/>
            <person name="Xia X."/>
            <person name="Xu B."/>
            <person name="Luo M."/>
            <person name="Wang G."/>
        </authorList>
    </citation>
    <scope>NUCLEOTIDE SEQUENCE [LARGE SCALE GENOMIC DNA]</scope>
    <source>
        <strain evidence="1 2">JL14</strain>
    </source>
</reference>
<evidence type="ECO:0000313" key="1">
    <source>
        <dbReference type="EMBL" id="KGG90624.1"/>
    </source>
</evidence>
<comment type="caution">
    <text evidence="1">The sequence shown here is derived from an EMBL/GenBank/DDBJ whole genome shotgun (WGS) entry which is preliminary data.</text>
</comment>
<accession>A0A0E3BIQ1</accession>
<sequence>MPQPELQAQAQAPERPASVSWWGDARSGKLPINLLGFGRALRRAGLAVDAERLALAQQGLMLVGMNREDVAAALEAVMVSREQDLAVFRELFAAYFRNPEVAQQLLSQLLPGAPEAARPRHRPRVQEALSAIRAAQQKTASEELTLDAAMSASDRHRLQHADFNQLSASEYRLVQQLARDIRLPLPSYRSRRSELRASGLRVHWPASLKAAAATGGELASLKWRRRKRLPMPWLALVDVSGSMERYVRLLLAFLHQATSPRRYPQLRRHVYSMGTGLQELNRAFAYSDPDAMLAQLNHDIDDFGGGTCLGECLAQLRQQGARHLVGRRTLVLLISDGLDTGDSALLERELQWLARHSARIVWLNPLLRFDGYAPLAKGAQVLHRHSHAMLAVHNLQSLQQLAAHLAKLLQLPHRD</sequence>
<dbReference type="InterPro" id="IPR011195">
    <property type="entry name" value="UCP010256"/>
</dbReference>
<dbReference type="EMBL" id="AWTN01000095">
    <property type="protein sequence ID" value="KGG90624.1"/>
    <property type="molecule type" value="Genomic_DNA"/>
</dbReference>
<dbReference type="PANTHER" id="PTHR39338">
    <property type="entry name" value="BLL5662 PROTEIN-RELATED"/>
    <property type="match status" value="1"/>
</dbReference>
<dbReference type="RefSeq" id="WP_034380155.1">
    <property type="nucleotide sequence ID" value="NZ_AWTN01000095.1"/>
</dbReference>
<dbReference type="SUPFAM" id="SSF53300">
    <property type="entry name" value="vWA-like"/>
    <property type="match status" value="1"/>
</dbReference>
<dbReference type="PANTHER" id="PTHR39338:SF6">
    <property type="entry name" value="BLL5662 PROTEIN"/>
    <property type="match status" value="1"/>
</dbReference>
<dbReference type="AlphaFoldDB" id="A0A0E3BIQ1"/>
<dbReference type="InterPro" id="IPR008912">
    <property type="entry name" value="Uncharacterised_CoxE"/>
</dbReference>
<organism evidence="1 2">
    <name type="scientific">Comamonas thiooxydans</name>
    <dbReference type="NCBI Taxonomy" id="363952"/>
    <lineage>
        <taxon>Bacteria</taxon>
        <taxon>Pseudomonadati</taxon>
        <taxon>Pseudomonadota</taxon>
        <taxon>Betaproteobacteria</taxon>
        <taxon>Burkholderiales</taxon>
        <taxon>Comamonadaceae</taxon>
        <taxon>Comamonas</taxon>
    </lineage>
</organism>
<proteinExistence type="predicted"/>
<protein>
    <submittedName>
        <fullName evidence="1">von Willebrand factor A</fullName>
    </submittedName>
</protein>
<evidence type="ECO:0000313" key="2">
    <source>
        <dbReference type="Proteomes" id="UP000029567"/>
    </source>
</evidence>
<dbReference type="InterPro" id="IPR036465">
    <property type="entry name" value="vWFA_dom_sf"/>
</dbReference>
<name>A0A0E3BIQ1_9BURK</name>
<dbReference type="Proteomes" id="UP000029567">
    <property type="component" value="Unassembled WGS sequence"/>
</dbReference>
<dbReference type="Gene3D" id="3.40.50.410">
    <property type="entry name" value="von Willebrand factor, type A domain"/>
    <property type="match status" value="1"/>
</dbReference>